<dbReference type="Gene3D" id="3.30.450.20">
    <property type="entry name" value="PAS domain"/>
    <property type="match status" value="1"/>
</dbReference>
<dbReference type="AlphaFoldDB" id="A0A6S7KBY9"/>
<dbReference type="Proteomes" id="UP001152795">
    <property type="component" value="Unassembled WGS sequence"/>
</dbReference>
<gene>
    <name evidence="1" type="ORF">PACLA_8A059616</name>
</gene>
<protein>
    <submittedName>
        <fullName evidence="1">Uncharacterized protein</fullName>
    </submittedName>
</protein>
<keyword evidence="2" id="KW-1185">Reference proteome</keyword>
<organism evidence="1 2">
    <name type="scientific">Paramuricea clavata</name>
    <name type="common">Red gorgonian</name>
    <name type="synonym">Violescent sea-whip</name>
    <dbReference type="NCBI Taxonomy" id="317549"/>
    <lineage>
        <taxon>Eukaryota</taxon>
        <taxon>Metazoa</taxon>
        <taxon>Cnidaria</taxon>
        <taxon>Anthozoa</taxon>
        <taxon>Octocorallia</taxon>
        <taxon>Malacalcyonacea</taxon>
        <taxon>Plexauridae</taxon>
        <taxon>Paramuricea</taxon>
    </lineage>
</organism>
<evidence type="ECO:0000313" key="2">
    <source>
        <dbReference type="Proteomes" id="UP001152795"/>
    </source>
</evidence>
<evidence type="ECO:0000313" key="1">
    <source>
        <dbReference type="EMBL" id="CAB4040384.1"/>
    </source>
</evidence>
<proteinExistence type="predicted"/>
<dbReference type="OrthoDB" id="5969869at2759"/>
<reference evidence="1" key="1">
    <citation type="submission" date="2020-04" db="EMBL/GenBank/DDBJ databases">
        <authorList>
            <person name="Alioto T."/>
            <person name="Alioto T."/>
            <person name="Gomez Garrido J."/>
        </authorList>
    </citation>
    <scope>NUCLEOTIDE SEQUENCE</scope>
    <source>
        <strain evidence="1">A484AB</strain>
    </source>
</reference>
<sequence>MAKVNLISWLVLMAFVLLYSDTHGQKSVNHDLELLLGYRSHIDNLLKDKPCSEDYNLLGHGKIFQDYSFWDNEIRTANNVANYLTSMWRYKNENSRSLVENDAAIYTLAKTIALSSDQIYGSVICFDENKFQGRRQFCPYAYKNETNETIVRDLGRFNEYLATPTPTTIMNRTFVRHTFIWWHVGKTYILNATQLKQKTVKYDTNLDNPTANSPNVSANESYYYITSKYIPINYGKWTTPYYDCFGGKTWMITYLAPFYDEVNNFL</sequence>
<accession>A0A6S7KBY9</accession>
<name>A0A6S7KBY9_PARCT</name>
<comment type="caution">
    <text evidence="1">The sequence shown here is derived from an EMBL/GenBank/DDBJ whole genome shotgun (WGS) entry which is preliminary data.</text>
</comment>
<dbReference type="EMBL" id="CACRXK020026719">
    <property type="protein sequence ID" value="CAB4040384.1"/>
    <property type="molecule type" value="Genomic_DNA"/>
</dbReference>